<dbReference type="EMBL" id="BMFF01000003">
    <property type="protein sequence ID" value="GGC96658.1"/>
    <property type="molecule type" value="Genomic_DNA"/>
</dbReference>
<protein>
    <submittedName>
        <fullName evidence="1">Amino acid ABC transporter substrate-binding protein</fullName>
    </submittedName>
</protein>
<sequence length="270" mass="30763">MNMRALLKALRLCWIMVGTLAVSGVGVLGASPVQAEPREVRVGGYIFPPFAEQSIEGEWSGVTIDLIAQLNMVQQDYRFAFLPTSATRRYHDFDNERFDLMFFESPQWGWQDRDVVSLRGPAVGGEVFVAAAKPGRDQAYFADRSGKRVALFSGYNYAFAGYNPDKGYLRRKHNAIITFSHDSSLQMLLRGRVDLAVIPQGYLERYLDQNQQYRSQLLIASEPDQYYRHILIKREASEPPLAYMEQLLARLEEEGTMQMLLSRYDLPGSN</sequence>
<dbReference type="Proteomes" id="UP000638188">
    <property type="component" value="Unassembled WGS sequence"/>
</dbReference>
<dbReference type="SUPFAM" id="SSF53850">
    <property type="entry name" value="Periplasmic binding protein-like II"/>
    <property type="match status" value="1"/>
</dbReference>
<gene>
    <name evidence="1" type="ORF">GCM10007418_15130</name>
</gene>
<evidence type="ECO:0000313" key="2">
    <source>
        <dbReference type="Proteomes" id="UP000638188"/>
    </source>
</evidence>
<reference evidence="2" key="1">
    <citation type="journal article" date="2019" name="Int. J. Syst. Evol. Microbiol.">
        <title>The Global Catalogue of Microorganisms (GCM) 10K type strain sequencing project: providing services to taxonomists for standard genome sequencing and annotation.</title>
        <authorList>
            <consortium name="The Broad Institute Genomics Platform"/>
            <consortium name="The Broad Institute Genome Sequencing Center for Infectious Disease"/>
            <person name="Wu L."/>
            <person name="Ma J."/>
        </authorList>
    </citation>
    <scope>NUCLEOTIDE SEQUENCE [LARGE SCALE GENOMIC DNA]</scope>
    <source>
        <strain evidence="2">CGMCC 1.12482</strain>
    </source>
</reference>
<evidence type="ECO:0000313" key="1">
    <source>
        <dbReference type="EMBL" id="GGC96658.1"/>
    </source>
</evidence>
<dbReference type="Gene3D" id="3.40.190.10">
    <property type="entry name" value="Periplasmic binding protein-like II"/>
    <property type="match status" value="2"/>
</dbReference>
<proteinExistence type="predicted"/>
<organism evidence="1 2">
    <name type="scientific">Halopseudomonas salina</name>
    <dbReference type="NCBI Taxonomy" id="1323744"/>
    <lineage>
        <taxon>Bacteria</taxon>
        <taxon>Pseudomonadati</taxon>
        <taxon>Pseudomonadota</taxon>
        <taxon>Gammaproteobacteria</taxon>
        <taxon>Pseudomonadales</taxon>
        <taxon>Pseudomonadaceae</taxon>
        <taxon>Halopseudomonas</taxon>
    </lineage>
</organism>
<name>A0ABQ1PG70_9GAMM</name>
<accession>A0ABQ1PG70</accession>
<keyword evidence="2" id="KW-1185">Reference proteome</keyword>
<comment type="caution">
    <text evidence="1">The sequence shown here is derived from an EMBL/GenBank/DDBJ whole genome shotgun (WGS) entry which is preliminary data.</text>
</comment>